<dbReference type="GO" id="GO:0016787">
    <property type="term" value="F:hydrolase activity"/>
    <property type="evidence" value="ECO:0007669"/>
    <property type="project" value="UniProtKB-KW"/>
</dbReference>
<dbReference type="EMBL" id="LFIW01000734">
    <property type="protein sequence ID" value="KZL85056.1"/>
    <property type="molecule type" value="Genomic_DNA"/>
</dbReference>
<name>A0A167EF38_COLIC</name>
<gene>
    <name evidence="1" type="ORF">CI238_09716</name>
</gene>
<proteinExistence type="predicted"/>
<evidence type="ECO:0000313" key="2">
    <source>
        <dbReference type="Proteomes" id="UP000076584"/>
    </source>
</evidence>
<reference evidence="1 2" key="1">
    <citation type="submission" date="2015-06" db="EMBL/GenBank/DDBJ databases">
        <title>Survival trade-offs in plant roots during colonization by closely related pathogenic and mutualistic fungi.</title>
        <authorList>
            <person name="Hacquard S."/>
            <person name="Kracher B."/>
            <person name="Hiruma K."/>
            <person name="Weinman A."/>
            <person name="Muench P."/>
            <person name="Garrido Oter R."/>
            <person name="Ver Loren van Themaat E."/>
            <person name="Dallerey J.-F."/>
            <person name="Damm U."/>
            <person name="Henrissat B."/>
            <person name="Lespinet O."/>
            <person name="Thon M."/>
            <person name="Kemen E."/>
            <person name="McHardy A.C."/>
            <person name="Schulze-Lefert P."/>
            <person name="O'Connell R.J."/>
        </authorList>
    </citation>
    <scope>NUCLEOTIDE SEQUENCE [LARGE SCALE GENOMIC DNA]</scope>
    <source>
        <strain evidence="1 2">MAFF 238704</strain>
    </source>
</reference>
<organism evidence="1 2">
    <name type="scientific">Colletotrichum incanum</name>
    <name type="common">Soybean anthracnose fungus</name>
    <dbReference type="NCBI Taxonomy" id="1573173"/>
    <lineage>
        <taxon>Eukaryota</taxon>
        <taxon>Fungi</taxon>
        <taxon>Dikarya</taxon>
        <taxon>Ascomycota</taxon>
        <taxon>Pezizomycotina</taxon>
        <taxon>Sordariomycetes</taxon>
        <taxon>Hypocreomycetidae</taxon>
        <taxon>Glomerellales</taxon>
        <taxon>Glomerellaceae</taxon>
        <taxon>Colletotrichum</taxon>
        <taxon>Colletotrichum spaethianum species complex</taxon>
    </lineage>
</organism>
<sequence>MGETLQSILCGEPWAWDSDDACHITFENNGTGELIARSELSIWIAAEIEWKCSNPEVLKNVINVNGTSSFWNYGSTAHQIAQFDIQITLTKRRVTTLGSALERYKRINDELLSEAAFAPKTYTVRLEHGVFRSPASLTSGNSQSSPRYKFKIFFNKSPYPPENEWKDTSGGPEAIKFWEWTEFSSGKLPAKDTSGILSGCVSS</sequence>
<keyword evidence="2" id="KW-1185">Reference proteome</keyword>
<dbReference type="Proteomes" id="UP000076584">
    <property type="component" value="Unassembled WGS sequence"/>
</dbReference>
<keyword evidence="1" id="KW-0378">Hydrolase</keyword>
<accession>A0A167EF38</accession>
<comment type="caution">
    <text evidence="1">The sequence shown here is derived from an EMBL/GenBank/DDBJ whole genome shotgun (WGS) entry which is preliminary data.</text>
</comment>
<protein>
    <submittedName>
        <fullName evidence="1">Epoxide hydrolase</fullName>
    </submittedName>
</protein>
<evidence type="ECO:0000313" key="1">
    <source>
        <dbReference type="EMBL" id="KZL85056.1"/>
    </source>
</evidence>
<dbReference type="AlphaFoldDB" id="A0A167EF38"/>